<comment type="caution">
    <text evidence="3">The sequence shown here is derived from an EMBL/GenBank/DDBJ whole genome shotgun (WGS) entry which is preliminary data.</text>
</comment>
<dbReference type="OrthoDB" id="424969at2759"/>
<proteinExistence type="predicted"/>
<evidence type="ECO:0000313" key="3">
    <source>
        <dbReference type="EMBL" id="KAH9365611.1"/>
    </source>
</evidence>
<evidence type="ECO:0000256" key="1">
    <source>
        <dbReference type="SAM" id="MobiDB-lite"/>
    </source>
</evidence>
<keyword evidence="4" id="KW-1185">Reference proteome</keyword>
<sequence length="91" mass="10213">MAAADTLIWQALASIIIPGVTVNQVCTLSLFLFKRIHQPAAEDQPAHHECRRPQLHPSHRLAHRQGRDQLHGQDDPTVAVESQVRLRLTVV</sequence>
<reference evidence="3 4" key="1">
    <citation type="journal article" date="2020" name="Cell">
        <title>Large-Scale Comparative Analyses of Tick Genomes Elucidate Their Genetic Diversity and Vector Capacities.</title>
        <authorList>
            <consortium name="Tick Genome and Microbiome Consortium (TIGMIC)"/>
            <person name="Jia N."/>
            <person name="Wang J."/>
            <person name="Shi W."/>
            <person name="Du L."/>
            <person name="Sun Y."/>
            <person name="Zhan W."/>
            <person name="Jiang J.F."/>
            <person name="Wang Q."/>
            <person name="Zhang B."/>
            <person name="Ji P."/>
            <person name="Bell-Sakyi L."/>
            <person name="Cui X.M."/>
            <person name="Yuan T.T."/>
            <person name="Jiang B.G."/>
            <person name="Yang W.F."/>
            <person name="Lam T.T."/>
            <person name="Chang Q.C."/>
            <person name="Ding S.J."/>
            <person name="Wang X.J."/>
            <person name="Zhu J.G."/>
            <person name="Ruan X.D."/>
            <person name="Zhao L."/>
            <person name="Wei J.T."/>
            <person name="Ye R.Z."/>
            <person name="Que T.C."/>
            <person name="Du C.H."/>
            <person name="Zhou Y.H."/>
            <person name="Cheng J.X."/>
            <person name="Dai P.F."/>
            <person name="Guo W.B."/>
            <person name="Han X.H."/>
            <person name="Huang E.J."/>
            <person name="Li L.F."/>
            <person name="Wei W."/>
            <person name="Gao Y.C."/>
            <person name="Liu J.Z."/>
            <person name="Shao H.Z."/>
            <person name="Wang X."/>
            <person name="Wang C.C."/>
            <person name="Yang T.C."/>
            <person name="Huo Q.B."/>
            <person name="Li W."/>
            <person name="Chen H.Y."/>
            <person name="Chen S.E."/>
            <person name="Zhou L.G."/>
            <person name="Ni X.B."/>
            <person name="Tian J.H."/>
            <person name="Sheng Y."/>
            <person name="Liu T."/>
            <person name="Pan Y.S."/>
            <person name="Xia L.Y."/>
            <person name="Li J."/>
            <person name="Zhao F."/>
            <person name="Cao W.C."/>
        </authorList>
    </citation>
    <scope>NUCLEOTIDE SEQUENCE [LARGE SCALE GENOMIC DNA]</scope>
    <source>
        <strain evidence="3">HaeL-2018</strain>
    </source>
</reference>
<name>A0A9J6FS62_HAELO</name>
<feature type="compositionally biased region" description="Basic and acidic residues" evidence="1">
    <location>
        <begin position="65"/>
        <end position="74"/>
    </location>
</feature>
<keyword evidence="2" id="KW-0812">Transmembrane</keyword>
<accession>A0A9J6FS62</accession>
<feature type="transmembrane region" description="Helical" evidence="2">
    <location>
        <begin position="6"/>
        <end position="33"/>
    </location>
</feature>
<evidence type="ECO:0000313" key="4">
    <source>
        <dbReference type="Proteomes" id="UP000821853"/>
    </source>
</evidence>
<keyword evidence="2" id="KW-0472">Membrane</keyword>
<organism evidence="3 4">
    <name type="scientific">Haemaphysalis longicornis</name>
    <name type="common">Bush tick</name>
    <dbReference type="NCBI Taxonomy" id="44386"/>
    <lineage>
        <taxon>Eukaryota</taxon>
        <taxon>Metazoa</taxon>
        <taxon>Ecdysozoa</taxon>
        <taxon>Arthropoda</taxon>
        <taxon>Chelicerata</taxon>
        <taxon>Arachnida</taxon>
        <taxon>Acari</taxon>
        <taxon>Parasitiformes</taxon>
        <taxon>Ixodida</taxon>
        <taxon>Ixodoidea</taxon>
        <taxon>Ixodidae</taxon>
        <taxon>Haemaphysalinae</taxon>
        <taxon>Haemaphysalis</taxon>
    </lineage>
</organism>
<keyword evidence="2" id="KW-1133">Transmembrane helix</keyword>
<protein>
    <submittedName>
        <fullName evidence="3">Uncharacterized protein</fullName>
    </submittedName>
</protein>
<dbReference type="AlphaFoldDB" id="A0A9J6FS62"/>
<dbReference type="EMBL" id="JABSTR010000003">
    <property type="protein sequence ID" value="KAH9365611.1"/>
    <property type="molecule type" value="Genomic_DNA"/>
</dbReference>
<dbReference type="VEuPathDB" id="VectorBase:HLOH_051210"/>
<dbReference type="Proteomes" id="UP000821853">
    <property type="component" value="Unassembled WGS sequence"/>
</dbReference>
<feature type="region of interest" description="Disordered" evidence="1">
    <location>
        <begin position="56"/>
        <end position="77"/>
    </location>
</feature>
<evidence type="ECO:0000256" key="2">
    <source>
        <dbReference type="SAM" id="Phobius"/>
    </source>
</evidence>
<gene>
    <name evidence="3" type="ORF">HPB48_005791</name>
</gene>